<dbReference type="EMBL" id="JAELXT010000003">
    <property type="protein sequence ID" value="MBJ6124848.1"/>
    <property type="molecule type" value="Genomic_DNA"/>
</dbReference>
<dbReference type="InterPro" id="IPR051010">
    <property type="entry name" value="BCAA_transport"/>
</dbReference>
<dbReference type="PANTHER" id="PTHR30483">
    <property type="entry name" value="LEUCINE-SPECIFIC-BINDING PROTEIN"/>
    <property type="match status" value="1"/>
</dbReference>
<evidence type="ECO:0000256" key="3">
    <source>
        <dbReference type="ARBA" id="ARBA00022729"/>
    </source>
</evidence>
<gene>
    <name evidence="7" type="ORF">JAO75_05430</name>
</gene>
<dbReference type="Pfam" id="PF13458">
    <property type="entry name" value="Peripla_BP_6"/>
    <property type="match status" value="1"/>
</dbReference>
<evidence type="ECO:0000256" key="1">
    <source>
        <dbReference type="ARBA" id="ARBA00010062"/>
    </source>
</evidence>
<comment type="caution">
    <text evidence="7">The sequence shown here is derived from an EMBL/GenBank/DDBJ whole genome shotgun (WGS) entry which is preliminary data.</text>
</comment>
<proteinExistence type="inferred from homology"/>
<dbReference type="Proteomes" id="UP000620670">
    <property type="component" value="Unassembled WGS sequence"/>
</dbReference>
<keyword evidence="3 5" id="KW-0732">Signal</keyword>
<protein>
    <submittedName>
        <fullName evidence="7">ABC transporter substrate-binding protein</fullName>
    </submittedName>
</protein>
<evidence type="ECO:0000256" key="2">
    <source>
        <dbReference type="ARBA" id="ARBA00022448"/>
    </source>
</evidence>
<dbReference type="PRINTS" id="PR00337">
    <property type="entry name" value="LEUILEVALBP"/>
</dbReference>
<dbReference type="RefSeq" id="WP_199047328.1">
    <property type="nucleotide sequence ID" value="NZ_JAELXT010000003.1"/>
</dbReference>
<dbReference type="InterPro" id="IPR028081">
    <property type="entry name" value="Leu-bd"/>
</dbReference>
<dbReference type="PANTHER" id="PTHR30483:SF6">
    <property type="entry name" value="PERIPLASMIC BINDING PROTEIN OF ABC TRANSPORTER FOR NATURAL AMINO ACIDS"/>
    <property type="match status" value="1"/>
</dbReference>
<comment type="similarity">
    <text evidence="1">Belongs to the leucine-binding protein family.</text>
</comment>
<feature type="domain" description="Leucine-binding protein" evidence="6">
    <location>
        <begin position="27"/>
        <end position="360"/>
    </location>
</feature>
<feature type="chain" id="PRO_5045519661" evidence="5">
    <location>
        <begin position="24"/>
        <end position="391"/>
    </location>
</feature>
<dbReference type="CDD" id="cd06359">
    <property type="entry name" value="PBP1_Nba-like"/>
    <property type="match status" value="1"/>
</dbReference>
<dbReference type="InterPro" id="IPR000709">
    <property type="entry name" value="Leu_Ile_Val-bd"/>
</dbReference>
<evidence type="ECO:0000256" key="4">
    <source>
        <dbReference type="ARBA" id="ARBA00022970"/>
    </source>
</evidence>
<accession>A0ABS0XYR1</accession>
<dbReference type="Gene3D" id="3.40.50.2300">
    <property type="match status" value="2"/>
</dbReference>
<keyword evidence="4" id="KW-0029">Amino-acid transport</keyword>
<keyword evidence="2" id="KW-0813">Transport</keyword>
<feature type="signal peptide" evidence="5">
    <location>
        <begin position="1"/>
        <end position="23"/>
    </location>
</feature>
<evidence type="ECO:0000313" key="8">
    <source>
        <dbReference type="Proteomes" id="UP000620670"/>
    </source>
</evidence>
<dbReference type="SUPFAM" id="SSF53822">
    <property type="entry name" value="Periplasmic binding protein-like I"/>
    <property type="match status" value="1"/>
</dbReference>
<evidence type="ECO:0000256" key="5">
    <source>
        <dbReference type="SAM" id="SignalP"/>
    </source>
</evidence>
<evidence type="ECO:0000313" key="7">
    <source>
        <dbReference type="EMBL" id="MBJ6124848.1"/>
    </source>
</evidence>
<keyword evidence="8" id="KW-1185">Reference proteome</keyword>
<name>A0ABS0XYR1_9HYPH</name>
<sequence>MSSMVKTIGFATALGLTATPALAQEKLKVGLLLTLSGPSAVLGQHARDGFQLAVKDLGGKLGGRDVEVIVIDDELKPDVAVTKVKGLLERDKVDFVVGPIFSNVAVAVHKPITDAKTVYISVNAGPSNLAGRSCNPYFFATSYQNDQSHEVLGKVAQDRGYKKVYLLAPNYQAGKDGLAGFKRRYKGEIVEESYTPLNTLDFQSELAKIASMQPDAIFTFMPGGMGVNLVKQYRAAGLADRIPFLSAFTVDETTLPAQQHAAVGMLSGSNWAPNLDTPENKKFVAAYEAAYNTVPATYAMQSYDAALVIDAALKATGGKTDNKDALQKAIQKAEFKSLRGDFKFGANGFPIQDFYLVKAAKRPDGKFQTEIVEKVFDDYTDAYAKECAATN</sequence>
<dbReference type="InterPro" id="IPR028082">
    <property type="entry name" value="Peripla_BP_I"/>
</dbReference>
<reference evidence="8" key="1">
    <citation type="submission" date="2020-12" db="EMBL/GenBank/DDBJ databases">
        <title>Hymenobacter sp.</title>
        <authorList>
            <person name="Kim M.K."/>
        </authorList>
    </citation>
    <scope>NUCLEOTIDE SEQUENCE [LARGE SCALE GENOMIC DNA]</scope>
    <source>
        <strain evidence="8">BT325</strain>
    </source>
</reference>
<evidence type="ECO:0000259" key="6">
    <source>
        <dbReference type="Pfam" id="PF13458"/>
    </source>
</evidence>
<organism evidence="7 8">
    <name type="scientific">Microvirga splendida</name>
    <dbReference type="NCBI Taxonomy" id="2795727"/>
    <lineage>
        <taxon>Bacteria</taxon>
        <taxon>Pseudomonadati</taxon>
        <taxon>Pseudomonadota</taxon>
        <taxon>Alphaproteobacteria</taxon>
        <taxon>Hyphomicrobiales</taxon>
        <taxon>Methylobacteriaceae</taxon>
        <taxon>Microvirga</taxon>
    </lineage>
</organism>